<keyword evidence="11" id="KW-0472">Membrane</keyword>
<evidence type="ECO:0000256" key="10">
    <source>
        <dbReference type="ARBA" id="ARBA00023112"/>
    </source>
</evidence>
<dbReference type="InterPro" id="IPR003439">
    <property type="entry name" value="ABC_transporter-like_ATP-bd"/>
</dbReference>
<dbReference type="SUPFAM" id="SSF52540">
    <property type="entry name" value="P-loop containing nucleoside triphosphate hydrolases"/>
    <property type="match status" value="1"/>
</dbReference>
<evidence type="ECO:0000256" key="12">
    <source>
        <dbReference type="ARBA" id="ARBA00038669"/>
    </source>
</evidence>
<dbReference type="EC" id="7.2.2.11" evidence="13"/>
<feature type="domain" description="ABC transporter" evidence="16">
    <location>
        <begin position="10"/>
        <end position="260"/>
    </location>
</feature>
<dbReference type="InterPro" id="IPR050388">
    <property type="entry name" value="ABC_Ni/Peptide_Import"/>
</dbReference>
<keyword evidence="4" id="KW-1003">Cell membrane</keyword>
<evidence type="ECO:0000313" key="18">
    <source>
        <dbReference type="Proteomes" id="UP000294911"/>
    </source>
</evidence>
<dbReference type="PANTHER" id="PTHR43297:SF13">
    <property type="entry name" value="NICKEL ABC TRANSPORTER, ATP-BINDING PROTEIN"/>
    <property type="match status" value="1"/>
</dbReference>
<evidence type="ECO:0000256" key="15">
    <source>
        <dbReference type="ARBA" id="ARBA00048610"/>
    </source>
</evidence>
<dbReference type="PANTHER" id="PTHR43297">
    <property type="entry name" value="OLIGOPEPTIDE TRANSPORT ATP-BINDING PROTEIN APPD"/>
    <property type="match status" value="1"/>
</dbReference>
<keyword evidence="6" id="KW-0547">Nucleotide-binding</keyword>
<dbReference type="GO" id="GO:0005524">
    <property type="term" value="F:ATP binding"/>
    <property type="evidence" value="ECO:0007669"/>
    <property type="project" value="UniProtKB-KW"/>
</dbReference>
<evidence type="ECO:0000256" key="13">
    <source>
        <dbReference type="ARBA" id="ARBA00039098"/>
    </source>
</evidence>
<dbReference type="Proteomes" id="UP000294911">
    <property type="component" value="Unassembled WGS sequence"/>
</dbReference>
<gene>
    <name evidence="17" type="ORF">EV191_1351</name>
</gene>
<sequence>MTELGTSPLLAVDQLSVRFLLGPGGRRGIVHAVSEVGFELRPGQVLALVGESGCGKSVLAASLLGLLPANGQLRGAARLGELDLLRATERTLAAEVRGRDVGLVPQSAASHLTPVRTVGAQLVEAVRTLRPELDDPEAHAVELAARAGLAPDALRHYPHELSGGLAQRVAVAIALAGEPRVLLADEPTVGLDRPLVHRVVDTLAELAAEGKAVLLITHDLAAARRVATHIAVMYASRIVELGPAAEVLGEPWHPYTGALLGALPGGGFRPIPGNPPELTALPEGCAFCARCPEAPGYPPCTGDPRLHRYGERYVAAHPPIEAPRTEVAASYAVR</sequence>
<dbReference type="GO" id="GO:0015413">
    <property type="term" value="F:ABC-type nickel transporter activity"/>
    <property type="evidence" value="ECO:0007669"/>
    <property type="project" value="UniProtKB-EC"/>
</dbReference>
<evidence type="ECO:0000256" key="5">
    <source>
        <dbReference type="ARBA" id="ARBA00022596"/>
    </source>
</evidence>
<dbReference type="RefSeq" id="WP_132881444.1">
    <property type="nucleotide sequence ID" value="NZ_SLXQ01000035.1"/>
</dbReference>
<evidence type="ECO:0000256" key="7">
    <source>
        <dbReference type="ARBA" id="ARBA00022840"/>
    </source>
</evidence>
<dbReference type="Gene3D" id="3.40.50.300">
    <property type="entry name" value="P-loop containing nucleotide triphosphate hydrolases"/>
    <property type="match status" value="1"/>
</dbReference>
<organism evidence="17 18">
    <name type="scientific">Tamaricihabitans halophyticus</name>
    <dbReference type="NCBI Taxonomy" id="1262583"/>
    <lineage>
        <taxon>Bacteria</taxon>
        <taxon>Bacillati</taxon>
        <taxon>Actinomycetota</taxon>
        <taxon>Actinomycetes</taxon>
        <taxon>Pseudonocardiales</taxon>
        <taxon>Pseudonocardiaceae</taxon>
        <taxon>Tamaricihabitans</taxon>
    </lineage>
</organism>
<comment type="similarity">
    <text evidence="2">Belongs to the ABC transporter superfamily.</text>
</comment>
<evidence type="ECO:0000256" key="6">
    <source>
        <dbReference type="ARBA" id="ARBA00022741"/>
    </source>
</evidence>
<comment type="caution">
    <text evidence="17">The sequence shown here is derived from an EMBL/GenBank/DDBJ whole genome shotgun (WGS) entry which is preliminary data.</text>
</comment>
<evidence type="ECO:0000256" key="1">
    <source>
        <dbReference type="ARBA" id="ARBA00004202"/>
    </source>
</evidence>
<dbReference type="InterPro" id="IPR013563">
    <property type="entry name" value="Oligopep_ABC_C"/>
</dbReference>
<dbReference type="Pfam" id="PF00005">
    <property type="entry name" value="ABC_tran"/>
    <property type="match status" value="1"/>
</dbReference>
<dbReference type="GO" id="GO:0015833">
    <property type="term" value="P:peptide transport"/>
    <property type="evidence" value="ECO:0007669"/>
    <property type="project" value="InterPro"/>
</dbReference>
<evidence type="ECO:0000256" key="4">
    <source>
        <dbReference type="ARBA" id="ARBA00022475"/>
    </source>
</evidence>
<dbReference type="PROSITE" id="PS50893">
    <property type="entry name" value="ABC_TRANSPORTER_2"/>
    <property type="match status" value="1"/>
</dbReference>
<keyword evidence="10" id="KW-0921">Nickel transport</keyword>
<keyword evidence="9" id="KW-0406">Ion transport</keyword>
<dbReference type="Pfam" id="PF08352">
    <property type="entry name" value="oligo_HPY"/>
    <property type="match status" value="1"/>
</dbReference>
<keyword evidence="18" id="KW-1185">Reference proteome</keyword>
<name>A0A4R2PSY6_9PSEU</name>
<evidence type="ECO:0000256" key="3">
    <source>
        <dbReference type="ARBA" id="ARBA00022448"/>
    </source>
</evidence>
<dbReference type="GO" id="GO:0005886">
    <property type="term" value="C:plasma membrane"/>
    <property type="evidence" value="ECO:0007669"/>
    <property type="project" value="UniProtKB-SubCell"/>
</dbReference>
<dbReference type="InterPro" id="IPR003593">
    <property type="entry name" value="AAA+_ATPase"/>
</dbReference>
<evidence type="ECO:0000256" key="9">
    <source>
        <dbReference type="ARBA" id="ARBA00023065"/>
    </source>
</evidence>
<dbReference type="SMART" id="SM00382">
    <property type="entry name" value="AAA"/>
    <property type="match status" value="1"/>
</dbReference>
<dbReference type="GO" id="GO:0016887">
    <property type="term" value="F:ATP hydrolysis activity"/>
    <property type="evidence" value="ECO:0007669"/>
    <property type="project" value="InterPro"/>
</dbReference>
<comment type="subcellular location">
    <subcellularLocation>
        <location evidence="1">Cell membrane</location>
        <topology evidence="1">Peripheral membrane protein</topology>
    </subcellularLocation>
</comment>
<dbReference type="EMBL" id="SLXQ01000035">
    <property type="protein sequence ID" value="TCP38927.1"/>
    <property type="molecule type" value="Genomic_DNA"/>
</dbReference>
<reference evidence="17 18" key="1">
    <citation type="submission" date="2019-03" db="EMBL/GenBank/DDBJ databases">
        <title>Genomic Encyclopedia of Type Strains, Phase IV (KMG-IV): sequencing the most valuable type-strain genomes for metagenomic binning, comparative biology and taxonomic classification.</title>
        <authorList>
            <person name="Goeker M."/>
        </authorList>
    </citation>
    <scope>NUCLEOTIDE SEQUENCE [LARGE SCALE GENOMIC DNA]</scope>
    <source>
        <strain evidence="17 18">DSM 45765</strain>
    </source>
</reference>
<dbReference type="AlphaFoldDB" id="A0A4R2PSY6"/>
<keyword evidence="7 17" id="KW-0067">ATP-binding</keyword>
<accession>A0A4R2PSY6</accession>
<dbReference type="CDD" id="cd03257">
    <property type="entry name" value="ABC_NikE_OppD_transporters"/>
    <property type="match status" value="1"/>
</dbReference>
<evidence type="ECO:0000256" key="8">
    <source>
        <dbReference type="ARBA" id="ARBA00022967"/>
    </source>
</evidence>
<protein>
    <recommendedName>
        <fullName evidence="14">Nickel import system ATP-binding protein NikD</fullName>
        <ecNumber evidence="13">7.2.2.11</ecNumber>
    </recommendedName>
</protein>
<comment type="subunit">
    <text evidence="12">The complex is composed of two ATP-binding proteins (NikD and NikE), two transmembrane proteins (NikB and NikC) and a solute-binding protein (NikA).</text>
</comment>
<proteinExistence type="inferred from homology"/>
<dbReference type="InterPro" id="IPR027417">
    <property type="entry name" value="P-loop_NTPase"/>
</dbReference>
<evidence type="ECO:0000256" key="11">
    <source>
        <dbReference type="ARBA" id="ARBA00023136"/>
    </source>
</evidence>
<evidence type="ECO:0000256" key="14">
    <source>
        <dbReference type="ARBA" id="ARBA00044143"/>
    </source>
</evidence>
<evidence type="ECO:0000313" key="17">
    <source>
        <dbReference type="EMBL" id="TCP38927.1"/>
    </source>
</evidence>
<keyword evidence="3" id="KW-0813">Transport</keyword>
<dbReference type="OrthoDB" id="3327300at2"/>
<comment type="catalytic activity">
    <reaction evidence="15">
        <text>Ni(2+)(out) + ATP + H2O = Ni(2+)(in) + ADP + phosphate + H(+)</text>
        <dbReference type="Rhea" id="RHEA:15557"/>
        <dbReference type="ChEBI" id="CHEBI:15377"/>
        <dbReference type="ChEBI" id="CHEBI:15378"/>
        <dbReference type="ChEBI" id="CHEBI:30616"/>
        <dbReference type="ChEBI" id="CHEBI:43474"/>
        <dbReference type="ChEBI" id="CHEBI:49786"/>
        <dbReference type="ChEBI" id="CHEBI:456216"/>
        <dbReference type="EC" id="7.2.2.11"/>
    </reaction>
    <physiologicalReaction direction="left-to-right" evidence="15">
        <dbReference type="Rhea" id="RHEA:15558"/>
    </physiologicalReaction>
</comment>
<evidence type="ECO:0000259" key="16">
    <source>
        <dbReference type="PROSITE" id="PS50893"/>
    </source>
</evidence>
<dbReference type="NCBIfam" id="TIGR01727">
    <property type="entry name" value="oligo_HPY"/>
    <property type="match status" value="1"/>
</dbReference>
<evidence type="ECO:0000256" key="2">
    <source>
        <dbReference type="ARBA" id="ARBA00005417"/>
    </source>
</evidence>
<keyword evidence="8" id="KW-1278">Translocase</keyword>
<keyword evidence="5" id="KW-0533">Nickel</keyword>